<feature type="compositionally biased region" description="Basic and acidic residues" evidence="2">
    <location>
        <begin position="150"/>
        <end position="162"/>
    </location>
</feature>
<gene>
    <name evidence="3" type="ORF">PROQFM164_S05g000709</name>
</gene>
<feature type="region of interest" description="Disordered" evidence="2">
    <location>
        <begin position="150"/>
        <end position="173"/>
    </location>
</feature>
<name>W6QLM2_PENRF</name>
<keyword evidence="4" id="KW-1185">Reference proteome</keyword>
<dbReference type="AlphaFoldDB" id="W6QLM2"/>
<dbReference type="OMA" id="DCTCDSP"/>
<feature type="compositionally biased region" description="Polar residues" evidence="2">
    <location>
        <begin position="163"/>
        <end position="173"/>
    </location>
</feature>
<evidence type="ECO:0000313" key="4">
    <source>
        <dbReference type="Proteomes" id="UP000030686"/>
    </source>
</evidence>
<feature type="coiled-coil region" evidence="1">
    <location>
        <begin position="44"/>
        <end position="71"/>
    </location>
</feature>
<dbReference type="EMBL" id="HG792019">
    <property type="protein sequence ID" value="CDM36876.1"/>
    <property type="molecule type" value="Genomic_DNA"/>
</dbReference>
<evidence type="ECO:0000256" key="1">
    <source>
        <dbReference type="SAM" id="Coils"/>
    </source>
</evidence>
<sequence>MSELSVEGQESKAVPCYHDHPPQYDSYYGSQDLLTSIIENEHTVRKLAKRMDELNTKITEIANIREELEKKTFLETPASNLTTAEDFEELSGAFTEIAQIMTGLSNACKERAVHNTDLYKAIGNLTDNELERTYDSLKRDPDRQIRHELAQDHKDRSDRDSGHNLQCSSTTNPVERAGNCTYNSCSRFAEPLATMDNINEKLPSDTANISKVADDTTAKSPVTPADKEPTVP</sequence>
<proteinExistence type="predicted"/>
<evidence type="ECO:0000313" key="3">
    <source>
        <dbReference type="EMBL" id="CDM36876.1"/>
    </source>
</evidence>
<dbReference type="OrthoDB" id="4342394at2759"/>
<protein>
    <submittedName>
        <fullName evidence="3">Uncharacterized protein</fullName>
    </submittedName>
</protein>
<reference evidence="3" key="1">
    <citation type="journal article" date="2014" name="Nat. Commun.">
        <title>Multiple recent horizontal transfers of a large genomic region in cheese making fungi.</title>
        <authorList>
            <person name="Cheeseman K."/>
            <person name="Ropars J."/>
            <person name="Renault P."/>
            <person name="Dupont J."/>
            <person name="Gouzy J."/>
            <person name="Branca A."/>
            <person name="Abraham A.L."/>
            <person name="Ceppi M."/>
            <person name="Conseiller E."/>
            <person name="Debuchy R."/>
            <person name="Malagnac F."/>
            <person name="Goarin A."/>
            <person name="Silar P."/>
            <person name="Lacoste S."/>
            <person name="Sallet E."/>
            <person name="Bensimon A."/>
            <person name="Giraud T."/>
            <person name="Brygoo Y."/>
        </authorList>
    </citation>
    <scope>NUCLEOTIDE SEQUENCE [LARGE SCALE GENOMIC DNA]</scope>
    <source>
        <strain evidence="3">FM164</strain>
    </source>
</reference>
<organism evidence="3 4">
    <name type="scientific">Penicillium roqueforti (strain FM164)</name>
    <dbReference type="NCBI Taxonomy" id="1365484"/>
    <lineage>
        <taxon>Eukaryota</taxon>
        <taxon>Fungi</taxon>
        <taxon>Dikarya</taxon>
        <taxon>Ascomycota</taxon>
        <taxon>Pezizomycotina</taxon>
        <taxon>Eurotiomycetes</taxon>
        <taxon>Eurotiomycetidae</taxon>
        <taxon>Eurotiales</taxon>
        <taxon>Aspergillaceae</taxon>
        <taxon>Penicillium</taxon>
    </lineage>
</organism>
<feature type="region of interest" description="Disordered" evidence="2">
    <location>
        <begin position="199"/>
        <end position="232"/>
    </location>
</feature>
<accession>W6QLM2</accession>
<dbReference type="Proteomes" id="UP000030686">
    <property type="component" value="Unassembled WGS sequence"/>
</dbReference>
<evidence type="ECO:0000256" key="2">
    <source>
        <dbReference type="SAM" id="MobiDB-lite"/>
    </source>
</evidence>
<keyword evidence="1" id="KW-0175">Coiled coil</keyword>